<keyword evidence="1" id="KW-0812">Transmembrane</keyword>
<evidence type="ECO:0000256" key="1">
    <source>
        <dbReference type="SAM" id="Phobius"/>
    </source>
</evidence>
<evidence type="ECO:0000313" key="3">
    <source>
        <dbReference type="Proteomes" id="UP000265703"/>
    </source>
</evidence>
<accession>A0A397TPW1</accession>
<name>A0A397TPW1_9GLOM</name>
<comment type="caution">
    <text evidence="2">The sequence shown here is derived from an EMBL/GenBank/DDBJ whole genome shotgun (WGS) entry which is preliminary data.</text>
</comment>
<dbReference type="EMBL" id="QKYT01000004">
    <property type="protein sequence ID" value="RIA99479.1"/>
    <property type="molecule type" value="Genomic_DNA"/>
</dbReference>
<dbReference type="OrthoDB" id="2364635at2759"/>
<keyword evidence="3" id="KW-1185">Reference proteome</keyword>
<gene>
    <name evidence="2" type="ORF">C1645_857191</name>
</gene>
<proteinExistence type="predicted"/>
<sequence length="168" mass="19670">MSDVSPDQSDILDDSNFDMSIIIGFMVILLTVITIIGLVLNSWIKYEKSQFKNFYNAPKESTLMRDIKLQDVKTPMPAYNRNSTLPIYRKSDSWESYLKMIQTPDKLNDIVRTMKVNHSPSSSISTLYYLEDDKTVVNENISYNNNFDHTLQRESLRLQFKENDDYYP</sequence>
<feature type="transmembrane region" description="Helical" evidence="1">
    <location>
        <begin position="20"/>
        <end position="44"/>
    </location>
</feature>
<reference evidence="2 3" key="1">
    <citation type="submission" date="2018-06" db="EMBL/GenBank/DDBJ databases">
        <title>Comparative genomics reveals the genomic features of Rhizophagus irregularis, R. cerebriforme, R. diaphanum and Gigaspora rosea, and their symbiotic lifestyle signature.</title>
        <authorList>
            <person name="Morin E."/>
            <person name="San Clemente H."/>
            <person name="Chen E.C.H."/>
            <person name="De La Providencia I."/>
            <person name="Hainaut M."/>
            <person name="Kuo A."/>
            <person name="Kohler A."/>
            <person name="Murat C."/>
            <person name="Tang N."/>
            <person name="Roy S."/>
            <person name="Loubradou J."/>
            <person name="Henrissat B."/>
            <person name="Grigoriev I.V."/>
            <person name="Corradi N."/>
            <person name="Roux C."/>
            <person name="Martin F.M."/>
        </authorList>
    </citation>
    <scope>NUCLEOTIDE SEQUENCE [LARGE SCALE GENOMIC DNA]</scope>
    <source>
        <strain evidence="2 3">DAOM 227022</strain>
    </source>
</reference>
<dbReference type="Proteomes" id="UP000265703">
    <property type="component" value="Unassembled WGS sequence"/>
</dbReference>
<protein>
    <submittedName>
        <fullName evidence="2">Uncharacterized protein</fullName>
    </submittedName>
</protein>
<keyword evidence="1" id="KW-1133">Transmembrane helix</keyword>
<keyword evidence="1" id="KW-0472">Membrane</keyword>
<dbReference type="AlphaFoldDB" id="A0A397TPW1"/>
<organism evidence="2 3">
    <name type="scientific">Glomus cerebriforme</name>
    <dbReference type="NCBI Taxonomy" id="658196"/>
    <lineage>
        <taxon>Eukaryota</taxon>
        <taxon>Fungi</taxon>
        <taxon>Fungi incertae sedis</taxon>
        <taxon>Mucoromycota</taxon>
        <taxon>Glomeromycotina</taxon>
        <taxon>Glomeromycetes</taxon>
        <taxon>Glomerales</taxon>
        <taxon>Glomeraceae</taxon>
        <taxon>Glomus</taxon>
    </lineage>
</organism>
<evidence type="ECO:0000313" key="2">
    <source>
        <dbReference type="EMBL" id="RIA99479.1"/>
    </source>
</evidence>